<dbReference type="PANTHER" id="PTHR47360:SF1">
    <property type="entry name" value="ENDOPEPTIDASE NLPC-RELATED"/>
    <property type="match status" value="1"/>
</dbReference>
<dbReference type="KEGG" id="fpf:DCC35_05990"/>
<keyword evidence="9" id="KW-1185">Reference proteome</keyword>
<keyword evidence="3" id="KW-0732">Signal</keyword>
<organism evidence="8 9">
    <name type="scientific">Mangrovivirga cuniculi</name>
    <dbReference type="NCBI Taxonomy" id="2715131"/>
    <lineage>
        <taxon>Bacteria</taxon>
        <taxon>Pseudomonadati</taxon>
        <taxon>Bacteroidota</taxon>
        <taxon>Cytophagia</taxon>
        <taxon>Cytophagales</taxon>
        <taxon>Mangrovivirgaceae</taxon>
        <taxon>Mangrovivirga</taxon>
    </lineage>
</organism>
<dbReference type="PROSITE" id="PS51257">
    <property type="entry name" value="PROKAR_LIPOPROTEIN"/>
    <property type="match status" value="1"/>
</dbReference>
<accession>A0A4D7JHZ1</accession>
<protein>
    <recommendedName>
        <fullName evidence="7">NlpC/P60 domain-containing protein</fullName>
    </recommendedName>
</protein>
<keyword evidence="2" id="KW-0645">Protease</keyword>
<evidence type="ECO:0000256" key="6">
    <source>
        <dbReference type="SAM" id="Phobius"/>
    </source>
</evidence>
<dbReference type="InterPro" id="IPR052062">
    <property type="entry name" value="Murein_DD/LD_carboxypeptidase"/>
</dbReference>
<evidence type="ECO:0000256" key="2">
    <source>
        <dbReference type="ARBA" id="ARBA00022670"/>
    </source>
</evidence>
<dbReference type="OrthoDB" id="9807055at2"/>
<dbReference type="Gene3D" id="3.90.1720.10">
    <property type="entry name" value="endopeptidase domain like (from Nostoc punctiforme)"/>
    <property type="match status" value="1"/>
</dbReference>
<dbReference type="PANTHER" id="PTHR47360">
    <property type="entry name" value="MUREIN DD-ENDOPEPTIDASE MEPS/MUREIN LD-CARBOXYPEPTIDASE"/>
    <property type="match status" value="1"/>
</dbReference>
<evidence type="ECO:0000259" key="7">
    <source>
        <dbReference type="PROSITE" id="PS51935"/>
    </source>
</evidence>
<keyword evidence="6" id="KW-1133">Transmembrane helix</keyword>
<reference evidence="8 9" key="1">
    <citation type="submission" date="2018-04" db="EMBL/GenBank/DDBJ databases">
        <title>Complete genome uncultured novel isolate.</title>
        <authorList>
            <person name="Merlino G."/>
        </authorList>
    </citation>
    <scope>NUCLEOTIDE SEQUENCE [LARGE SCALE GENOMIC DNA]</scope>
    <source>
        <strain evidence="9">R1DC9</strain>
    </source>
</reference>
<dbReference type="AlphaFoldDB" id="A0A4D7JHZ1"/>
<gene>
    <name evidence="8" type="ORF">DCC35_05990</name>
</gene>
<dbReference type="SUPFAM" id="SSF54001">
    <property type="entry name" value="Cysteine proteinases"/>
    <property type="match status" value="1"/>
</dbReference>
<evidence type="ECO:0000256" key="3">
    <source>
        <dbReference type="ARBA" id="ARBA00022729"/>
    </source>
</evidence>
<evidence type="ECO:0000313" key="9">
    <source>
        <dbReference type="Proteomes" id="UP000298616"/>
    </source>
</evidence>
<evidence type="ECO:0000256" key="1">
    <source>
        <dbReference type="ARBA" id="ARBA00007074"/>
    </source>
</evidence>
<keyword evidence="5" id="KW-0788">Thiol protease</keyword>
<evidence type="ECO:0000256" key="5">
    <source>
        <dbReference type="ARBA" id="ARBA00022807"/>
    </source>
</evidence>
<feature type="domain" description="NlpC/P60" evidence="7">
    <location>
        <begin position="38"/>
        <end position="165"/>
    </location>
</feature>
<evidence type="ECO:0000256" key="4">
    <source>
        <dbReference type="ARBA" id="ARBA00022801"/>
    </source>
</evidence>
<keyword evidence="6" id="KW-0472">Membrane</keyword>
<name>A0A4D7JHZ1_9BACT</name>
<dbReference type="InterPro" id="IPR038765">
    <property type="entry name" value="Papain-like_cys_pep_sf"/>
</dbReference>
<proteinExistence type="inferred from homology"/>
<dbReference type="InterPro" id="IPR000064">
    <property type="entry name" value="NLP_P60_dom"/>
</dbReference>
<dbReference type="EMBL" id="CP028923">
    <property type="protein sequence ID" value="QCK14327.1"/>
    <property type="molecule type" value="Genomic_DNA"/>
</dbReference>
<dbReference type="Proteomes" id="UP000298616">
    <property type="component" value="Chromosome"/>
</dbReference>
<keyword evidence="4" id="KW-0378">Hydrolase</keyword>
<keyword evidence="6" id="KW-0812">Transmembrane</keyword>
<dbReference type="GO" id="GO:0008234">
    <property type="term" value="F:cysteine-type peptidase activity"/>
    <property type="evidence" value="ECO:0007669"/>
    <property type="project" value="UniProtKB-KW"/>
</dbReference>
<dbReference type="PROSITE" id="PS51935">
    <property type="entry name" value="NLPC_P60"/>
    <property type="match status" value="1"/>
</dbReference>
<comment type="similarity">
    <text evidence="1">Belongs to the peptidase C40 family.</text>
</comment>
<dbReference type="GO" id="GO:0006508">
    <property type="term" value="P:proteolysis"/>
    <property type="evidence" value="ECO:0007669"/>
    <property type="project" value="UniProtKB-KW"/>
</dbReference>
<dbReference type="Pfam" id="PF00877">
    <property type="entry name" value="NLPC_P60"/>
    <property type="match status" value="1"/>
</dbReference>
<evidence type="ECO:0000313" key="8">
    <source>
        <dbReference type="EMBL" id="QCK14327.1"/>
    </source>
</evidence>
<feature type="transmembrane region" description="Helical" evidence="6">
    <location>
        <begin position="12"/>
        <end position="31"/>
    </location>
</feature>
<sequence>MLRSINYFKKGLFLFIISVSMSFVFTSCGSAKKMAIRESKANTAVKAARSYYGTPYKYGGTTRSGIDCSALTCKAYNAIDQPLPRTAKAQSKEGDRIKMKKLKPGDLVFFSFKPGRRKITHVGIVSYNDGKVIKFIHASTKLGVTESVLNEGYYERIFVKARRFF</sequence>